<dbReference type="FunFam" id="3.30.470.10:FF:000010">
    <property type="entry name" value="Branched-chain-amino-acid aminotransferase-like protein 1"/>
    <property type="match status" value="1"/>
</dbReference>
<dbReference type="PANTHER" id="PTHR42743">
    <property type="entry name" value="AMINO-ACID AMINOTRANSFERASE"/>
    <property type="match status" value="1"/>
</dbReference>
<dbReference type="InterPro" id="IPR043131">
    <property type="entry name" value="BCAT-like_N"/>
</dbReference>
<evidence type="ECO:0000256" key="1">
    <source>
        <dbReference type="ARBA" id="ARBA00001933"/>
    </source>
</evidence>
<organism evidence="4 5">
    <name type="scientific">Discostella pseudostelligera</name>
    <dbReference type="NCBI Taxonomy" id="259834"/>
    <lineage>
        <taxon>Eukaryota</taxon>
        <taxon>Sar</taxon>
        <taxon>Stramenopiles</taxon>
        <taxon>Ochrophyta</taxon>
        <taxon>Bacillariophyta</taxon>
        <taxon>Coscinodiscophyceae</taxon>
        <taxon>Thalassiosirophycidae</taxon>
        <taxon>Stephanodiscales</taxon>
        <taxon>Stephanodiscaceae</taxon>
        <taxon>Discostella</taxon>
    </lineage>
</organism>
<keyword evidence="5" id="KW-1185">Reference proteome</keyword>
<dbReference type="FunFam" id="3.20.10.10:FF:000002">
    <property type="entry name" value="D-alanine aminotransferase"/>
    <property type="match status" value="1"/>
</dbReference>
<comment type="caution">
    <text evidence="4">The sequence shown here is derived from an EMBL/GenBank/DDBJ whole genome shotgun (WGS) entry which is preliminary data.</text>
</comment>
<dbReference type="SUPFAM" id="SSF52540">
    <property type="entry name" value="P-loop containing nucleoside triphosphate hydrolases"/>
    <property type="match status" value="1"/>
</dbReference>
<name>A0ABD3MGD5_9STRA</name>
<accession>A0ABD3MGD5</accession>
<dbReference type="Pfam" id="PF01063">
    <property type="entry name" value="Aminotran_4"/>
    <property type="match status" value="1"/>
</dbReference>
<dbReference type="GO" id="GO:0008652">
    <property type="term" value="P:amino acid biosynthetic process"/>
    <property type="evidence" value="ECO:0007669"/>
    <property type="project" value="UniProtKB-ARBA"/>
</dbReference>
<evidence type="ECO:0000256" key="3">
    <source>
        <dbReference type="ARBA" id="ARBA00022898"/>
    </source>
</evidence>
<dbReference type="InterPro" id="IPR036038">
    <property type="entry name" value="Aminotransferase-like"/>
</dbReference>
<dbReference type="SUPFAM" id="SSF56752">
    <property type="entry name" value="D-aminoacid aminotransferase-like PLP-dependent enzymes"/>
    <property type="match status" value="1"/>
</dbReference>
<reference evidence="4 5" key="1">
    <citation type="submission" date="2024-10" db="EMBL/GenBank/DDBJ databases">
        <title>Updated reference genomes for cyclostephanoid diatoms.</title>
        <authorList>
            <person name="Roberts W.R."/>
            <person name="Alverson A.J."/>
        </authorList>
    </citation>
    <scope>NUCLEOTIDE SEQUENCE [LARGE SCALE GENOMIC DNA]</scope>
    <source>
        <strain evidence="4 5">AJA232-27</strain>
    </source>
</reference>
<proteinExistence type="inferred from homology"/>
<dbReference type="Gene3D" id="3.30.470.10">
    <property type="match status" value="1"/>
</dbReference>
<dbReference type="InterPro" id="IPR027417">
    <property type="entry name" value="P-loop_NTPase"/>
</dbReference>
<evidence type="ECO:0008006" key="6">
    <source>
        <dbReference type="Google" id="ProtNLM"/>
    </source>
</evidence>
<dbReference type="EMBL" id="JALLBG020000126">
    <property type="protein sequence ID" value="KAL3763171.1"/>
    <property type="molecule type" value="Genomic_DNA"/>
</dbReference>
<sequence length="663" mass="74589">MPITIIHCWSSPRSRSTALLYSFEARNDGQTIALDEPLYRRWLSGAGSCGISRPYATPFLEGLAPDGSDDSDAWRWEREKQCFNERIYHAVKSFVEKGHEDGCVFLKQMAKFSHLFDFETNWETDLDDNSRQWKDLCLQLVSDSNIDIKHRHLLLIRDPISVLSSWMGKSGDVHGNNPHPDEVGITQLFDVYSKVVGASMNRSSEEEDLIVLDSDDLADNPRKILQELCASLRVEYTDSMLKWSAGPHKCDGPWAKWWYHDVWESEGWDIVDADEISDEVNSSSGINHPRTQRYRAVPPTLLPTLRMSINAYNFLQTLTSTHRHRALSTPPSGTLYEDPRNEHLLVFVGRKGKGRIIPRDMAAISPFDSSVQGGDATWEGIRIYDGKIFHLDRHLDRLFRSARALGFENMHTRAEITEAIFRVLAANGMRDGAHLRLTLTRGEKCTSSMNPIFNVYGTTLIILPEWKPTEGATTYDNTKGIELITAGTCRRSPPSTLDNKIHHNNLIQNILPKIQANLAGVADSIMLDVEGFVAETNATNLFLVRYDGASEISHVSYEGAVLVTPSADHCLPGITRGTVLLLARELGIKIEERRVSLSEFYSADEVFTTGTMGELTPVTKIDGRSIGWRSTMKRGVVTELLQKAYKDAIATRDDWSTMIPLFS</sequence>
<dbReference type="Pfam" id="PF19798">
    <property type="entry name" value="Sulfotransfer_5"/>
    <property type="match status" value="1"/>
</dbReference>
<dbReference type="GO" id="GO:0046394">
    <property type="term" value="P:carboxylic acid biosynthetic process"/>
    <property type="evidence" value="ECO:0007669"/>
    <property type="project" value="UniProtKB-ARBA"/>
</dbReference>
<evidence type="ECO:0000256" key="2">
    <source>
        <dbReference type="ARBA" id="ARBA00009320"/>
    </source>
</evidence>
<keyword evidence="3" id="KW-0663">Pyridoxal phosphate</keyword>
<comment type="cofactor">
    <cofactor evidence="1">
        <name>pyridoxal 5'-phosphate</name>
        <dbReference type="ChEBI" id="CHEBI:597326"/>
    </cofactor>
</comment>
<dbReference type="Proteomes" id="UP001530293">
    <property type="component" value="Unassembled WGS sequence"/>
</dbReference>
<dbReference type="Gene3D" id="3.40.50.300">
    <property type="entry name" value="P-loop containing nucleotide triphosphate hydrolases"/>
    <property type="match status" value="1"/>
</dbReference>
<dbReference type="PANTHER" id="PTHR42743:SF11">
    <property type="entry name" value="AMINODEOXYCHORISMATE LYASE"/>
    <property type="match status" value="1"/>
</dbReference>
<protein>
    <recommendedName>
        <fullName evidence="6">Branched-chain-amino-acid aminotransferase</fullName>
    </recommendedName>
</protein>
<dbReference type="Gene3D" id="3.20.10.10">
    <property type="entry name" value="D-amino Acid Aminotransferase, subunit A, domain 2"/>
    <property type="match status" value="1"/>
</dbReference>
<dbReference type="InterPro" id="IPR050571">
    <property type="entry name" value="Class-IV_PLP-Dep_Aminotrnsfr"/>
</dbReference>
<dbReference type="InterPro" id="IPR001544">
    <property type="entry name" value="Aminotrans_IV"/>
</dbReference>
<dbReference type="AlphaFoldDB" id="A0ABD3MGD5"/>
<comment type="similarity">
    <text evidence="2">Belongs to the class-IV pyridoxal-phosphate-dependent aminotransferase family.</text>
</comment>
<dbReference type="InterPro" id="IPR043132">
    <property type="entry name" value="BCAT-like_C"/>
</dbReference>
<evidence type="ECO:0000313" key="5">
    <source>
        <dbReference type="Proteomes" id="UP001530293"/>
    </source>
</evidence>
<gene>
    <name evidence="4" type="ORF">ACHAWU_006196</name>
</gene>
<evidence type="ECO:0000313" key="4">
    <source>
        <dbReference type="EMBL" id="KAL3763171.1"/>
    </source>
</evidence>